<dbReference type="InterPro" id="IPR008579">
    <property type="entry name" value="UGlyAH_Cupin_dom"/>
</dbReference>
<sequence>MKKILVAAALLLAATGAYAEIQLHEEGRPVASTAIRPGIAAFSPSPIPAAWIISGNPVTEAAKVSEVHDGSAHVYLWRTTASTFRWTHQADEIITILEGEVFITDADGQRHHLSQGDVAHFPVGSVQLWEVPRSLLKSAILKHRSPTLVEASLRWMRRAQAFVTG</sequence>
<feature type="chain" id="PRO_5045998412" evidence="1">
    <location>
        <begin position="20"/>
        <end position="165"/>
    </location>
</feature>
<dbReference type="PANTHER" id="PTHR40943:SF1">
    <property type="entry name" value="CYTOPLASMIC PROTEIN"/>
    <property type="match status" value="1"/>
</dbReference>
<evidence type="ECO:0000313" key="3">
    <source>
        <dbReference type="EMBL" id="MDN3572152.1"/>
    </source>
</evidence>
<dbReference type="InterPro" id="IPR014710">
    <property type="entry name" value="RmlC-like_jellyroll"/>
</dbReference>
<feature type="domain" description="(S)-ureidoglycine aminohydrolase cupin" evidence="2">
    <location>
        <begin position="69"/>
        <end position="133"/>
    </location>
</feature>
<dbReference type="Proteomes" id="UP001244297">
    <property type="component" value="Unassembled WGS sequence"/>
</dbReference>
<name>A0ABT8AQH1_9HYPH</name>
<dbReference type="SUPFAM" id="SSF51182">
    <property type="entry name" value="RmlC-like cupins"/>
    <property type="match status" value="1"/>
</dbReference>
<evidence type="ECO:0000259" key="2">
    <source>
        <dbReference type="Pfam" id="PF05899"/>
    </source>
</evidence>
<dbReference type="Gene3D" id="2.60.120.10">
    <property type="entry name" value="Jelly Rolls"/>
    <property type="match status" value="1"/>
</dbReference>
<dbReference type="RefSeq" id="WP_238290589.1">
    <property type="nucleotide sequence ID" value="NZ_BPQS01000025.1"/>
</dbReference>
<dbReference type="Pfam" id="PF05899">
    <property type="entry name" value="Cupin_3"/>
    <property type="match status" value="1"/>
</dbReference>
<evidence type="ECO:0000256" key="1">
    <source>
        <dbReference type="SAM" id="SignalP"/>
    </source>
</evidence>
<dbReference type="PANTHER" id="PTHR40943">
    <property type="entry name" value="CYTOPLASMIC PROTEIN-RELATED"/>
    <property type="match status" value="1"/>
</dbReference>
<accession>A0ABT8AQH1</accession>
<keyword evidence="4" id="KW-1185">Reference proteome</keyword>
<protein>
    <submittedName>
        <fullName evidence="3">Cupin domain-containing protein</fullName>
    </submittedName>
</protein>
<reference evidence="4" key="1">
    <citation type="journal article" date="2019" name="Int. J. Syst. Evol. Microbiol.">
        <title>The Global Catalogue of Microorganisms (GCM) 10K type strain sequencing project: providing services to taxonomists for standard genome sequencing and annotation.</title>
        <authorList>
            <consortium name="The Broad Institute Genomics Platform"/>
            <consortium name="The Broad Institute Genome Sequencing Center for Infectious Disease"/>
            <person name="Wu L."/>
            <person name="Ma J."/>
        </authorList>
    </citation>
    <scope>NUCLEOTIDE SEQUENCE [LARGE SCALE GENOMIC DNA]</scope>
    <source>
        <strain evidence="4">CECT 7806</strain>
    </source>
</reference>
<dbReference type="InterPro" id="IPR011051">
    <property type="entry name" value="RmlC_Cupin_sf"/>
</dbReference>
<gene>
    <name evidence="3" type="ORF">QWZ18_16160</name>
</gene>
<feature type="signal peptide" evidence="1">
    <location>
        <begin position="1"/>
        <end position="19"/>
    </location>
</feature>
<dbReference type="EMBL" id="JAUFPT010000056">
    <property type="protein sequence ID" value="MDN3572152.1"/>
    <property type="molecule type" value="Genomic_DNA"/>
</dbReference>
<evidence type="ECO:0000313" key="4">
    <source>
        <dbReference type="Proteomes" id="UP001244297"/>
    </source>
</evidence>
<organism evidence="3 4">
    <name type="scientific">Methylobacterium longum</name>
    <dbReference type="NCBI Taxonomy" id="767694"/>
    <lineage>
        <taxon>Bacteria</taxon>
        <taxon>Pseudomonadati</taxon>
        <taxon>Pseudomonadota</taxon>
        <taxon>Alphaproteobacteria</taxon>
        <taxon>Hyphomicrobiales</taxon>
        <taxon>Methylobacteriaceae</taxon>
        <taxon>Methylobacterium</taxon>
    </lineage>
</organism>
<keyword evidence="1" id="KW-0732">Signal</keyword>
<proteinExistence type="predicted"/>
<comment type="caution">
    <text evidence="3">The sequence shown here is derived from an EMBL/GenBank/DDBJ whole genome shotgun (WGS) entry which is preliminary data.</text>
</comment>